<keyword evidence="3" id="KW-1185">Reference proteome</keyword>
<comment type="caution">
    <text evidence="2">The sequence shown here is derived from an EMBL/GenBank/DDBJ whole genome shotgun (WGS) entry which is preliminary data.</text>
</comment>
<evidence type="ECO:0000313" key="3">
    <source>
        <dbReference type="Proteomes" id="UP000324222"/>
    </source>
</evidence>
<protein>
    <submittedName>
        <fullName evidence="2">Uncharacterized protein</fullName>
    </submittedName>
</protein>
<accession>A0A5B7E521</accession>
<dbReference type="Proteomes" id="UP000324222">
    <property type="component" value="Unassembled WGS sequence"/>
</dbReference>
<evidence type="ECO:0000256" key="1">
    <source>
        <dbReference type="SAM" id="MobiDB-lite"/>
    </source>
</evidence>
<proteinExistence type="predicted"/>
<sequence>MMAVVANQPSQALPLDFSTGDPSSHMNKKAEALQQNYSLHVTEKIHTCPPIHQCCPFITRRYPRPFFPCEPSPRGSQRWQCEAIFPDDSLSSFLVS</sequence>
<organism evidence="2 3">
    <name type="scientific">Portunus trituberculatus</name>
    <name type="common">Swimming crab</name>
    <name type="synonym">Neptunus trituberculatus</name>
    <dbReference type="NCBI Taxonomy" id="210409"/>
    <lineage>
        <taxon>Eukaryota</taxon>
        <taxon>Metazoa</taxon>
        <taxon>Ecdysozoa</taxon>
        <taxon>Arthropoda</taxon>
        <taxon>Crustacea</taxon>
        <taxon>Multicrustacea</taxon>
        <taxon>Malacostraca</taxon>
        <taxon>Eumalacostraca</taxon>
        <taxon>Eucarida</taxon>
        <taxon>Decapoda</taxon>
        <taxon>Pleocyemata</taxon>
        <taxon>Brachyura</taxon>
        <taxon>Eubrachyura</taxon>
        <taxon>Portunoidea</taxon>
        <taxon>Portunidae</taxon>
        <taxon>Portuninae</taxon>
        <taxon>Portunus</taxon>
    </lineage>
</organism>
<evidence type="ECO:0000313" key="2">
    <source>
        <dbReference type="EMBL" id="MPC28858.1"/>
    </source>
</evidence>
<dbReference type="EMBL" id="VSRR010001979">
    <property type="protein sequence ID" value="MPC28858.1"/>
    <property type="molecule type" value="Genomic_DNA"/>
</dbReference>
<gene>
    <name evidence="2" type="ORF">E2C01_022071</name>
</gene>
<feature type="region of interest" description="Disordered" evidence="1">
    <location>
        <begin position="1"/>
        <end position="26"/>
    </location>
</feature>
<name>A0A5B7E521_PORTR</name>
<reference evidence="2 3" key="1">
    <citation type="submission" date="2019-05" db="EMBL/GenBank/DDBJ databases">
        <title>Another draft genome of Portunus trituberculatus and its Hox gene families provides insights of decapod evolution.</title>
        <authorList>
            <person name="Jeong J.-H."/>
            <person name="Song I."/>
            <person name="Kim S."/>
            <person name="Choi T."/>
            <person name="Kim D."/>
            <person name="Ryu S."/>
            <person name="Kim W."/>
        </authorList>
    </citation>
    <scope>NUCLEOTIDE SEQUENCE [LARGE SCALE GENOMIC DNA]</scope>
    <source>
        <tissue evidence="2">Muscle</tissue>
    </source>
</reference>
<dbReference type="AlphaFoldDB" id="A0A5B7E521"/>